<feature type="region of interest" description="Disordered" evidence="1">
    <location>
        <begin position="59"/>
        <end position="81"/>
    </location>
</feature>
<evidence type="ECO:0000313" key="3">
    <source>
        <dbReference type="EMBL" id="CDR47178.1"/>
    </source>
</evidence>
<sequence>MPPPCLVTPSRRPPHLHLPNTLTPPNMPRRAKKVAQAAIAASGHDVDMQPAANDAPFEPAAEVDAPAPPPAKKPKNRSALSKVKGRKGAMAVFNALPIDLIFDIASHLDPCDLYVLSRTCKVFRSVVTGTNSQALWQEARARVGLPELALPMTDLQYAHLLFGKGCTFCDRKNAGKPEPYFRARICTACMKDKFSDTYTTAGYTAVRKAAGEDLHPIAMFCTVGTSHISRYGTQYRLADITRVNADLKRRFPISSESYADRNWIAGRRDAQMYGREYASEPSTLAQKWYAEEMEAKVIARREDGDKLRAWLNSQERAKALSKDEIRKIRREDLERRFKAQGFTDSEFNYEWRQEALVKKPELLTERMWAKNEPILKAKLLDIRRRHRRAAFSSCLAGAKLNRPFKPVYPDIDMAVKFPVLAAVSDDLEDPKPAQELFAEHKEAILSDIDGVIRDRLHGMLRAVGKAYEQLRQDQKNKATWKDDYIKNLTVNAVTLPRLPPWIPRDDTTPITASDEQIVAFLESHDLACFTCEECHTVAEGLSTVQHLTKPYACTSDYTVAGGRVLPTLDDWARCGRPTDPIQTDKKLLLRALYIKKQLDSAKLESPDSSLLEEAAKYNVDMEENKIYKVEVICECEPTRAWYNGARQTKVMDMLNHFRKHINQDTGKITKSTIRVEVDYSHAFRRAVSSARILAGVPAAGLADPFDSLDIFGGYDSGVDYDSYGGYEDEEREECSIM</sequence>
<organism evidence="3">
    <name type="scientific">Rhodotorula toruloides</name>
    <name type="common">Yeast</name>
    <name type="synonym">Rhodosporidium toruloides</name>
    <dbReference type="NCBI Taxonomy" id="5286"/>
    <lineage>
        <taxon>Eukaryota</taxon>
        <taxon>Fungi</taxon>
        <taxon>Dikarya</taxon>
        <taxon>Basidiomycota</taxon>
        <taxon>Pucciniomycotina</taxon>
        <taxon>Microbotryomycetes</taxon>
        <taxon>Sporidiobolales</taxon>
        <taxon>Sporidiobolaceae</taxon>
        <taxon>Rhodotorula</taxon>
    </lineage>
</organism>
<accession>A0A061BB36</accession>
<evidence type="ECO:0000256" key="1">
    <source>
        <dbReference type="SAM" id="MobiDB-lite"/>
    </source>
</evidence>
<dbReference type="SUPFAM" id="SSF81383">
    <property type="entry name" value="F-box domain"/>
    <property type="match status" value="1"/>
</dbReference>
<dbReference type="OrthoDB" id="2525973at2759"/>
<feature type="domain" description="F-box" evidence="2">
    <location>
        <begin position="90"/>
        <end position="139"/>
    </location>
</feature>
<dbReference type="CDD" id="cd09917">
    <property type="entry name" value="F-box_SF"/>
    <property type="match status" value="1"/>
</dbReference>
<dbReference type="InterPro" id="IPR036047">
    <property type="entry name" value="F-box-like_dom_sf"/>
</dbReference>
<dbReference type="Gene3D" id="1.20.1280.50">
    <property type="match status" value="1"/>
</dbReference>
<evidence type="ECO:0000259" key="2">
    <source>
        <dbReference type="PROSITE" id="PS50181"/>
    </source>
</evidence>
<dbReference type="EMBL" id="LK052949">
    <property type="protein sequence ID" value="CDR47178.1"/>
    <property type="molecule type" value="Genomic_DNA"/>
</dbReference>
<feature type="region of interest" description="Disordered" evidence="1">
    <location>
        <begin position="1"/>
        <end position="30"/>
    </location>
</feature>
<dbReference type="PROSITE" id="PS50181">
    <property type="entry name" value="FBOX"/>
    <property type="match status" value="1"/>
</dbReference>
<reference evidence="3" key="1">
    <citation type="journal article" date="2014" name="Genome Announc.">
        <title>Draft genome sequence of Rhodosporidium toruloides CECT1137, an oleaginous yeast of biotechnological interest.</title>
        <authorList>
            <person name="Morin N."/>
            <person name="Calcas X."/>
            <person name="Devillers H."/>
            <person name="Durrens P."/>
            <person name="Sherman D.J."/>
            <person name="Nicaud J.-M."/>
            <person name="Neuveglise C."/>
        </authorList>
    </citation>
    <scope>NUCLEOTIDE SEQUENCE</scope>
    <source>
        <strain evidence="3">CECT1137</strain>
    </source>
</reference>
<dbReference type="SMART" id="SM00256">
    <property type="entry name" value="FBOX"/>
    <property type="match status" value="1"/>
</dbReference>
<proteinExistence type="predicted"/>
<dbReference type="AlphaFoldDB" id="A0A061BB36"/>
<gene>
    <name evidence="3" type="ORF">RHTO0S_14e00276g</name>
</gene>
<dbReference type="InterPro" id="IPR001810">
    <property type="entry name" value="F-box_dom"/>
</dbReference>
<protein>
    <submittedName>
        <fullName evidence="3">RHTO0S14e00276g1_1</fullName>
    </submittedName>
</protein>
<name>A0A061BB36_RHOTO</name>
<dbReference type="Pfam" id="PF12937">
    <property type="entry name" value="F-box-like"/>
    <property type="match status" value="1"/>
</dbReference>